<accession>K1Q8W3</accession>
<sequence length="75" mass="8225">MRARTSLHKQGSNLATQAEHHSCAARTLASPIHADNSPNTRRAAMCCCQCQHCKAKTSPARHEPLEYINEQGAIN</sequence>
<dbReference type="InParanoid" id="K1Q8W3"/>
<evidence type="ECO:0000313" key="1">
    <source>
        <dbReference type="EMBL" id="EKC17806.1"/>
    </source>
</evidence>
<proteinExistence type="predicted"/>
<reference evidence="1" key="1">
    <citation type="journal article" date="2012" name="Nature">
        <title>The oyster genome reveals stress adaptation and complexity of shell formation.</title>
        <authorList>
            <person name="Zhang G."/>
            <person name="Fang X."/>
            <person name="Guo X."/>
            <person name="Li L."/>
            <person name="Luo R."/>
            <person name="Xu F."/>
            <person name="Yang P."/>
            <person name="Zhang L."/>
            <person name="Wang X."/>
            <person name="Qi H."/>
            <person name="Xiong Z."/>
            <person name="Que H."/>
            <person name="Xie Y."/>
            <person name="Holland P.W."/>
            <person name="Paps J."/>
            <person name="Zhu Y."/>
            <person name="Wu F."/>
            <person name="Chen Y."/>
            <person name="Wang J."/>
            <person name="Peng C."/>
            <person name="Meng J."/>
            <person name="Yang L."/>
            <person name="Liu J."/>
            <person name="Wen B."/>
            <person name="Zhang N."/>
            <person name="Huang Z."/>
            <person name="Zhu Q."/>
            <person name="Feng Y."/>
            <person name="Mount A."/>
            <person name="Hedgecock D."/>
            <person name="Xu Z."/>
            <person name="Liu Y."/>
            <person name="Domazet-Loso T."/>
            <person name="Du Y."/>
            <person name="Sun X."/>
            <person name="Zhang S."/>
            <person name="Liu B."/>
            <person name="Cheng P."/>
            <person name="Jiang X."/>
            <person name="Li J."/>
            <person name="Fan D."/>
            <person name="Wang W."/>
            <person name="Fu W."/>
            <person name="Wang T."/>
            <person name="Wang B."/>
            <person name="Zhang J."/>
            <person name="Peng Z."/>
            <person name="Li Y."/>
            <person name="Li N."/>
            <person name="Wang J."/>
            <person name="Chen M."/>
            <person name="He Y."/>
            <person name="Tan F."/>
            <person name="Song X."/>
            <person name="Zheng Q."/>
            <person name="Huang R."/>
            <person name="Yang H."/>
            <person name="Du X."/>
            <person name="Chen L."/>
            <person name="Yang M."/>
            <person name="Gaffney P.M."/>
            <person name="Wang S."/>
            <person name="Luo L."/>
            <person name="She Z."/>
            <person name="Ming Y."/>
            <person name="Huang W."/>
            <person name="Zhang S."/>
            <person name="Huang B."/>
            <person name="Zhang Y."/>
            <person name="Qu T."/>
            <person name="Ni P."/>
            <person name="Miao G."/>
            <person name="Wang J."/>
            <person name="Wang Q."/>
            <person name="Steinberg C.E."/>
            <person name="Wang H."/>
            <person name="Li N."/>
            <person name="Qian L."/>
            <person name="Zhang G."/>
            <person name="Li Y."/>
            <person name="Yang H."/>
            <person name="Liu X."/>
            <person name="Wang J."/>
            <person name="Yin Y."/>
            <person name="Wang J."/>
        </authorList>
    </citation>
    <scope>NUCLEOTIDE SEQUENCE [LARGE SCALE GENOMIC DNA]</scope>
    <source>
        <strain evidence="1">05x7-T-G4-1.051#20</strain>
    </source>
</reference>
<dbReference type="AlphaFoldDB" id="K1Q8W3"/>
<organism evidence="1">
    <name type="scientific">Magallana gigas</name>
    <name type="common">Pacific oyster</name>
    <name type="synonym">Crassostrea gigas</name>
    <dbReference type="NCBI Taxonomy" id="29159"/>
    <lineage>
        <taxon>Eukaryota</taxon>
        <taxon>Metazoa</taxon>
        <taxon>Spiralia</taxon>
        <taxon>Lophotrochozoa</taxon>
        <taxon>Mollusca</taxon>
        <taxon>Bivalvia</taxon>
        <taxon>Autobranchia</taxon>
        <taxon>Pteriomorphia</taxon>
        <taxon>Ostreida</taxon>
        <taxon>Ostreoidea</taxon>
        <taxon>Ostreidae</taxon>
        <taxon>Magallana</taxon>
    </lineage>
</organism>
<gene>
    <name evidence="1" type="ORF">CGI_10000178</name>
</gene>
<dbReference type="EMBL" id="JH821682">
    <property type="protein sequence ID" value="EKC17806.1"/>
    <property type="molecule type" value="Genomic_DNA"/>
</dbReference>
<name>K1Q8W3_MAGGI</name>
<protein>
    <submittedName>
        <fullName evidence="1">Uncharacterized protein</fullName>
    </submittedName>
</protein>
<dbReference type="HOGENOM" id="CLU_2673482_0_0_1"/>